<dbReference type="Proteomes" id="UP000521872">
    <property type="component" value="Unassembled WGS sequence"/>
</dbReference>
<dbReference type="SMART" id="SM01340">
    <property type="entry name" value="DNA_mis_repair"/>
    <property type="match status" value="1"/>
</dbReference>
<feature type="compositionally biased region" description="Acidic residues" evidence="3">
    <location>
        <begin position="543"/>
        <end position="572"/>
    </location>
</feature>
<accession>A0A8H4R367</accession>
<dbReference type="CDD" id="cd16926">
    <property type="entry name" value="HATPase_MutL-MLH-PMS-like"/>
    <property type="match status" value="1"/>
</dbReference>
<dbReference type="InterPro" id="IPR014721">
    <property type="entry name" value="Ribsml_uS5_D2-typ_fold_subgr"/>
</dbReference>
<evidence type="ECO:0000256" key="2">
    <source>
        <dbReference type="ARBA" id="ARBA00022763"/>
    </source>
</evidence>
<protein>
    <recommendedName>
        <fullName evidence="8">DNA mismatch repair protein MutL</fullName>
    </recommendedName>
</protein>
<evidence type="ECO:0000313" key="6">
    <source>
        <dbReference type="EMBL" id="KAF4622028.1"/>
    </source>
</evidence>
<feature type="compositionally biased region" description="Polar residues" evidence="3">
    <location>
        <begin position="410"/>
        <end position="426"/>
    </location>
</feature>
<evidence type="ECO:0000259" key="4">
    <source>
        <dbReference type="SMART" id="SM00853"/>
    </source>
</evidence>
<evidence type="ECO:0000259" key="5">
    <source>
        <dbReference type="SMART" id="SM01340"/>
    </source>
</evidence>
<dbReference type="Gene3D" id="3.30.230.10">
    <property type="match status" value="1"/>
</dbReference>
<dbReference type="PROSITE" id="PS00058">
    <property type="entry name" value="DNA_MISMATCH_REPAIR_1"/>
    <property type="match status" value="1"/>
</dbReference>
<dbReference type="Gene3D" id="3.30.565.10">
    <property type="entry name" value="Histidine kinase-like ATPase, C-terminal domain"/>
    <property type="match status" value="1"/>
</dbReference>
<dbReference type="InterPro" id="IPR036890">
    <property type="entry name" value="HATPase_C_sf"/>
</dbReference>
<evidence type="ECO:0000313" key="7">
    <source>
        <dbReference type="Proteomes" id="UP000521872"/>
    </source>
</evidence>
<comment type="caution">
    <text evidence="6">The sequence shown here is derived from an EMBL/GenBank/DDBJ whole genome shotgun (WGS) entry which is preliminary data.</text>
</comment>
<dbReference type="Gene3D" id="3.30.1540.20">
    <property type="entry name" value="MutL, C-terminal domain, dimerisation subdomain"/>
    <property type="match status" value="1"/>
</dbReference>
<dbReference type="SUPFAM" id="SSF118116">
    <property type="entry name" value="DNA mismatch repair protein MutL"/>
    <property type="match status" value="1"/>
</dbReference>
<dbReference type="GO" id="GO:0030983">
    <property type="term" value="F:mismatched DNA binding"/>
    <property type="evidence" value="ECO:0007669"/>
    <property type="project" value="InterPro"/>
</dbReference>
<dbReference type="SUPFAM" id="SSF55874">
    <property type="entry name" value="ATPase domain of HSP90 chaperone/DNA topoisomerase II/histidine kinase"/>
    <property type="match status" value="1"/>
</dbReference>
<feature type="compositionally biased region" description="Polar residues" evidence="3">
    <location>
        <begin position="523"/>
        <end position="534"/>
    </location>
</feature>
<dbReference type="InterPro" id="IPR042120">
    <property type="entry name" value="MutL_C_dimsub"/>
</dbReference>
<dbReference type="GO" id="GO:0032389">
    <property type="term" value="C:MutLalpha complex"/>
    <property type="evidence" value="ECO:0007669"/>
    <property type="project" value="TreeGrafter"/>
</dbReference>
<dbReference type="EMBL" id="JAACJL010000002">
    <property type="protein sequence ID" value="KAF4622028.1"/>
    <property type="molecule type" value="Genomic_DNA"/>
</dbReference>
<keyword evidence="7" id="KW-1185">Reference proteome</keyword>
<feature type="compositionally biased region" description="Polar residues" evidence="3">
    <location>
        <begin position="495"/>
        <end position="511"/>
    </location>
</feature>
<proteinExistence type="inferred from homology"/>
<feature type="region of interest" description="Disordered" evidence="3">
    <location>
        <begin position="363"/>
        <end position="433"/>
    </location>
</feature>
<dbReference type="SUPFAM" id="SSF54211">
    <property type="entry name" value="Ribosomal protein S5 domain 2-like"/>
    <property type="match status" value="1"/>
</dbReference>
<feature type="domain" description="MutL C-terminal dimerisation" evidence="4">
    <location>
        <begin position="759"/>
        <end position="914"/>
    </location>
</feature>
<feature type="compositionally biased region" description="Polar residues" evidence="3">
    <location>
        <begin position="387"/>
        <end position="397"/>
    </location>
</feature>
<dbReference type="NCBIfam" id="TIGR00585">
    <property type="entry name" value="mutl"/>
    <property type="match status" value="1"/>
</dbReference>
<dbReference type="InterPro" id="IPR038973">
    <property type="entry name" value="MutL/Mlh/Pms-like"/>
</dbReference>
<dbReference type="PANTHER" id="PTHR10073:SF52">
    <property type="entry name" value="MISMATCH REPAIR ENDONUCLEASE PMS2"/>
    <property type="match status" value="1"/>
</dbReference>
<organism evidence="6 7">
    <name type="scientific">Agrocybe pediades</name>
    <dbReference type="NCBI Taxonomy" id="84607"/>
    <lineage>
        <taxon>Eukaryota</taxon>
        <taxon>Fungi</taxon>
        <taxon>Dikarya</taxon>
        <taxon>Basidiomycota</taxon>
        <taxon>Agaricomycotina</taxon>
        <taxon>Agaricomycetes</taxon>
        <taxon>Agaricomycetidae</taxon>
        <taxon>Agaricales</taxon>
        <taxon>Agaricineae</taxon>
        <taxon>Strophariaceae</taxon>
        <taxon>Agrocybe</taxon>
    </lineage>
</organism>
<dbReference type="InterPro" id="IPR020568">
    <property type="entry name" value="Ribosomal_Su5_D2-typ_SF"/>
</dbReference>
<feature type="region of interest" description="Disordered" evidence="3">
    <location>
        <begin position="712"/>
        <end position="733"/>
    </location>
</feature>
<dbReference type="InterPro" id="IPR037198">
    <property type="entry name" value="MutL_C_sf"/>
</dbReference>
<dbReference type="GO" id="GO:0006298">
    <property type="term" value="P:mismatch repair"/>
    <property type="evidence" value="ECO:0007669"/>
    <property type="project" value="InterPro"/>
</dbReference>
<reference evidence="6 7" key="1">
    <citation type="submission" date="2019-12" db="EMBL/GenBank/DDBJ databases">
        <authorList>
            <person name="Floudas D."/>
            <person name="Bentzer J."/>
            <person name="Ahren D."/>
            <person name="Johansson T."/>
            <person name="Persson P."/>
            <person name="Tunlid A."/>
        </authorList>
    </citation>
    <scope>NUCLEOTIDE SEQUENCE [LARGE SCALE GENOMIC DNA]</scope>
    <source>
        <strain evidence="6 7">CBS 102.39</strain>
    </source>
</reference>
<dbReference type="SMART" id="SM00853">
    <property type="entry name" value="MutL_C"/>
    <property type="match status" value="1"/>
</dbReference>
<dbReference type="InterPro" id="IPR042121">
    <property type="entry name" value="MutL_C_regsub"/>
</dbReference>
<dbReference type="InterPro" id="IPR002099">
    <property type="entry name" value="MutL/Mlh/PMS"/>
</dbReference>
<dbReference type="GO" id="GO:0016887">
    <property type="term" value="F:ATP hydrolysis activity"/>
    <property type="evidence" value="ECO:0007669"/>
    <property type="project" value="InterPro"/>
</dbReference>
<dbReference type="Pfam" id="PF01119">
    <property type="entry name" value="DNA_mis_repair"/>
    <property type="match status" value="1"/>
</dbReference>
<dbReference type="InterPro" id="IPR014790">
    <property type="entry name" value="MutL_C"/>
</dbReference>
<evidence type="ECO:0008006" key="8">
    <source>
        <dbReference type="Google" id="ProtNLM"/>
    </source>
</evidence>
<feature type="domain" description="DNA mismatch repair protein S5" evidence="5">
    <location>
        <begin position="221"/>
        <end position="359"/>
    </location>
</feature>
<dbReference type="GO" id="GO:0005524">
    <property type="term" value="F:ATP binding"/>
    <property type="evidence" value="ECO:0007669"/>
    <property type="project" value="InterPro"/>
</dbReference>
<sequence>MSRIKPIDSASVQNITSGQVVVDLQTAVKELLENSLDAGATNIDVRFRNYGVTSIEIVDNGSGIKEEDNGFIGLKHHTSKLETYDDLLRIESFGFRGEALSSLCATCEAVTICTATSTTAPVGVTFSLDKSGRPKEKITVARTPGTTVTLSNLFKPLPVRKKEFERNAKREFGKALTLLNAYALGPCSTPPGVRLTVTNQQDKGPKTVQFRTLGSSSRDSVTALWGTKALDNVVDMDLNFEVEKERSALKRLQNQDKEPIEVQVKGLISKFVFGCGRTSADRQFFYINGRPCHMPKVQKAFNEVYRSFNTNQSPFVVADFIIPTDSYDVNVSPDKRTILLHHEGNLISALKTALEAHFSPTRATFDLGGTQPISQKQKQQRLPEKVSATQSVPSSQPLPLFLDDDDTEELSQNVGSSNIQTSSPKQHSPDNAMEVDDEDVITAEKSIVLDTSQTKWGRQMGIRRPPSPPAGKEVIDDVSVDGEPPPKRRKPDTVATPSLKSGVSSRQNMRSKLSGFARAGSGVPSQMKITSFGTVSRRKVGIEEEEEEEVEEEEVAEESADELAEEVGDQDAEAQIEEEDVHDTDLLTEHGDQVFGDEAEETVEENTDIVDCTTEPLLDAPTAVASPPKSNLVELVSNGPSNPIDLTLDDDDILDSTSIMSLAQNSTPTTVAHADRVPHPEVIKTGKDSRDIALRFNLDRIKSVWLRKLAQRDQRSSENDQSDQSVPEDAGVANIVDNGKAADALARVIEKTDFETMDVVGQFNLGFVIVRRTKTRSDSGLDDLFIVDQHAADEKYNFETLQATAKIESQKLFRPRPLELTASDEMVALENLEILQRNGFELDVNENNPFGQGSRLKLTAQPVINNTSFDMKDLEELINLLHDRTGTEMVRCSKARSMFASRACRKSVMIGKPLNTHQMTTLIRHMGTMDQPWNCPHGRPTMRHLVDIRHSGSKAKESVDWSSIY</sequence>
<keyword evidence="2" id="KW-0227">DNA damage</keyword>
<dbReference type="PANTHER" id="PTHR10073">
    <property type="entry name" value="DNA MISMATCH REPAIR PROTEIN MLH, PMS, MUTL"/>
    <property type="match status" value="1"/>
</dbReference>
<dbReference type="Gene3D" id="3.30.1370.100">
    <property type="entry name" value="MutL, C-terminal domain, regulatory subdomain"/>
    <property type="match status" value="1"/>
</dbReference>
<dbReference type="InterPro" id="IPR013507">
    <property type="entry name" value="DNA_mismatch_S5_2-like"/>
</dbReference>
<evidence type="ECO:0000256" key="1">
    <source>
        <dbReference type="ARBA" id="ARBA00006082"/>
    </source>
</evidence>
<dbReference type="CDD" id="cd03484">
    <property type="entry name" value="MutL_Trans_hPMS_2_like"/>
    <property type="match status" value="1"/>
</dbReference>
<dbReference type="FunFam" id="3.30.1370.100:FF:000001">
    <property type="entry name" value="Mismatch repair endonuclease pms1, putative"/>
    <property type="match status" value="1"/>
</dbReference>
<dbReference type="InterPro" id="IPR014762">
    <property type="entry name" value="DNA_mismatch_repair_CS"/>
</dbReference>
<gene>
    <name evidence="6" type="ORF">D9613_009528</name>
</gene>
<dbReference type="AlphaFoldDB" id="A0A8H4R367"/>
<feature type="region of interest" description="Disordered" evidence="3">
    <location>
        <begin position="451"/>
        <end position="572"/>
    </location>
</feature>
<dbReference type="Pfam" id="PF13589">
    <property type="entry name" value="HATPase_c_3"/>
    <property type="match status" value="1"/>
</dbReference>
<name>A0A8H4R367_9AGAR</name>
<dbReference type="GO" id="GO:0140664">
    <property type="term" value="F:ATP-dependent DNA damage sensor activity"/>
    <property type="evidence" value="ECO:0007669"/>
    <property type="project" value="InterPro"/>
</dbReference>
<evidence type="ECO:0000256" key="3">
    <source>
        <dbReference type="SAM" id="MobiDB-lite"/>
    </source>
</evidence>
<dbReference type="GO" id="GO:0061982">
    <property type="term" value="P:meiosis I cell cycle process"/>
    <property type="evidence" value="ECO:0007669"/>
    <property type="project" value="UniProtKB-ARBA"/>
</dbReference>
<dbReference type="FunFam" id="3.30.565.10:FF:000017">
    <property type="entry name" value="PMS1 homolog 1, mismatch repair system component"/>
    <property type="match status" value="1"/>
</dbReference>
<comment type="similarity">
    <text evidence="1">Belongs to the DNA mismatch repair MutL/HexB family.</text>
</comment>
<dbReference type="Pfam" id="PF08676">
    <property type="entry name" value="MutL_C"/>
    <property type="match status" value="1"/>
</dbReference>